<evidence type="ECO:0000313" key="2">
    <source>
        <dbReference type="Proteomes" id="UP000245712"/>
    </source>
</evidence>
<sequence length="141" mass="15802">MAALSGNTRRALRGHLWRLLDLLEKVRETSGAQASSSAHISYVRRPAGDELDHVQRFLEDFDKEVDRAAFQWGIDIEGEPIDARHALSVTLQFVGIAIDEMSPARLSGFGALDPVFETDYAAFIERLRAHLDAVQRSLDLR</sequence>
<protein>
    <submittedName>
        <fullName evidence="1">Uncharacterized protein</fullName>
    </submittedName>
</protein>
<accession>A0ABX5KVK7</accession>
<dbReference type="Proteomes" id="UP000245712">
    <property type="component" value="Unassembled WGS sequence"/>
</dbReference>
<comment type="caution">
    <text evidence="1">The sequence shown here is derived from an EMBL/GenBank/DDBJ whole genome shotgun (WGS) entry which is preliminary data.</text>
</comment>
<organism evidence="1 2">
    <name type="scientific">Paraburkholderia unamae</name>
    <dbReference type="NCBI Taxonomy" id="219649"/>
    <lineage>
        <taxon>Bacteria</taxon>
        <taxon>Pseudomonadati</taxon>
        <taxon>Pseudomonadota</taxon>
        <taxon>Betaproteobacteria</taxon>
        <taxon>Burkholderiales</taxon>
        <taxon>Burkholderiaceae</taxon>
        <taxon>Paraburkholderia</taxon>
    </lineage>
</organism>
<dbReference type="EMBL" id="QEOB01000003">
    <property type="protein sequence ID" value="PVX85540.1"/>
    <property type="molecule type" value="Genomic_DNA"/>
</dbReference>
<keyword evidence="2" id="KW-1185">Reference proteome</keyword>
<proteinExistence type="predicted"/>
<gene>
    <name evidence="1" type="ORF">C7402_103115</name>
</gene>
<name>A0ABX5KVK7_9BURK</name>
<reference evidence="1 2" key="1">
    <citation type="submission" date="2018-05" db="EMBL/GenBank/DDBJ databases">
        <title>Genomic Encyclopedia of Type Strains, Phase IV (KMG-V): Genome sequencing to study the core and pangenomes of soil and plant-associated prokaryotes.</title>
        <authorList>
            <person name="Whitman W."/>
        </authorList>
    </citation>
    <scope>NUCLEOTIDE SEQUENCE [LARGE SCALE GENOMIC DNA]</scope>
    <source>
        <strain evidence="1 2">SCZa-39</strain>
    </source>
</reference>
<dbReference type="RefSeq" id="WP_133254424.1">
    <property type="nucleotide sequence ID" value="NZ_CAJZAT010000192.1"/>
</dbReference>
<evidence type="ECO:0000313" key="1">
    <source>
        <dbReference type="EMBL" id="PVX85540.1"/>
    </source>
</evidence>